<name>A0A6P8IAN2_ACTTE</name>
<evidence type="ECO:0000259" key="1">
    <source>
        <dbReference type="PROSITE" id="PS50209"/>
    </source>
</evidence>
<dbReference type="GeneID" id="116297645"/>
<dbReference type="OrthoDB" id="10274538at2759"/>
<dbReference type="KEGG" id="aten:116297645"/>
<dbReference type="Gene3D" id="1.10.533.10">
    <property type="entry name" value="Death Domain, Fas"/>
    <property type="match status" value="1"/>
</dbReference>
<dbReference type="InParanoid" id="A0A6P8IAN2"/>
<evidence type="ECO:0000313" key="3">
    <source>
        <dbReference type="RefSeq" id="XP_031561765.1"/>
    </source>
</evidence>
<dbReference type="InterPro" id="IPR011029">
    <property type="entry name" value="DEATH-like_dom_sf"/>
</dbReference>
<dbReference type="RefSeq" id="XP_031561765.1">
    <property type="nucleotide sequence ID" value="XM_031705905.1"/>
</dbReference>
<dbReference type="CDD" id="cd01671">
    <property type="entry name" value="CARD"/>
    <property type="match status" value="1"/>
</dbReference>
<evidence type="ECO:0000313" key="2">
    <source>
        <dbReference type="Proteomes" id="UP000515163"/>
    </source>
</evidence>
<gene>
    <name evidence="3" type="primary">LOC116297645</name>
</gene>
<dbReference type="Proteomes" id="UP000515163">
    <property type="component" value="Unplaced"/>
</dbReference>
<sequence length="371" mass="42268">MTSHSIQDCISCLKSQTSANQVPKVFNVLQDFEESGLDPLLGTFSNILGRDTIPHVLSFLRTFRVLDVSDCELITNRNVHKTTQEEIMALVDRLNTKGPHAYWFFVHAMESLNQDFFDQMHGKIICCVCEDVAQNYNLVSQKEIVKECLSTEPSVQISKQREMINDLLGRVEQLKVSFSYLENSITDIMDKMKPFPGMVGNISQRVRNEIKDVIQHPGADEEVGSHTNVGVIKRLKVKCSQFRRQIECRLHSHSRQVQVDMDDIKSDALQDIVCKEPKPIDDDNKRESKELLPCRTYEDVWIEFEDRCFETLSQCNPFVAIQNSLGNVLLFGQKHKAKVCCAVGLAICMKIAASYLLEYSEWTGGPRPMVT</sequence>
<dbReference type="PROSITE" id="PS50209">
    <property type="entry name" value="CARD"/>
    <property type="match status" value="1"/>
</dbReference>
<dbReference type="AlphaFoldDB" id="A0A6P8IAN2"/>
<feature type="domain" description="CARD" evidence="1">
    <location>
        <begin position="29"/>
        <end position="124"/>
    </location>
</feature>
<accession>A0A6P8IAN2</accession>
<protein>
    <submittedName>
        <fullName evidence="3">Uncharacterized protein LOC116297645</fullName>
    </submittedName>
</protein>
<proteinExistence type="predicted"/>
<dbReference type="GO" id="GO:0042981">
    <property type="term" value="P:regulation of apoptotic process"/>
    <property type="evidence" value="ECO:0007669"/>
    <property type="project" value="InterPro"/>
</dbReference>
<organism evidence="2 3">
    <name type="scientific">Actinia tenebrosa</name>
    <name type="common">Australian red waratah sea anemone</name>
    <dbReference type="NCBI Taxonomy" id="6105"/>
    <lineage>
        <taxon>Eukaryota</taxon>
        <taxon>Metazoa</taxon>
        <taxon>Cnidaria</taxon>
        <taxon>Anthozoa</taxon>
        <taxon>Hexacorallia</taxon>
        <taxon>Actiniaria</taxon>
        <taxon>Actiniidae</taxon>
        <taxon>Actinia</taxon>
    </lineage>
</organism>
<reference evidence="3" key="1">
    <citation type="submission" date="2025-08" db="UniProtKB">
        <authorList>
            <consortium name="RefSeq"/>
        </authorList>
    </citation>
    <scope>IDENTIFICATION</scope>
    <source>
        <tissue evidence="3">Tentacle</tissue>
    </source>
</reference>
<dbReference type="InterPro" id="IPR001315">
    <property type="entry name" value="CARD"/>
</dbReference>
<keyword evidence="2" id="KW-1185">Reference proteome</keyword>
<dbReference type="SUPFAM" id="SSF47986">
    <property type="entry name" value="DEATH domain"/>
    <property type="match status" value="1"/>
</dbReference>